<dbReference type="Proteomes" id="UP000441797">
    <property type="component" value="Unassembled WGS sequence"/>
</dbReference>
<keyword evidence="3" id="KW-1185">Reference proteome</keyword>
<dbReference type="GO" id="GO:0032259">
    <property type="term" value="P:methylation"/>
    <property type="evidence" value="ECO:0007669"/>
    <property type="project" value="UniProtKB-KW"/>
</dbReference>
<dbReference type="EMBL" id="NAPY01000035">
    <property type="protein sequence ID" value="MUL38256.1"/>
    <property type="molecule type" value="Genomic_DNA"/>
</dbReference>
<sequence>MLFTISVNPAKVLTKIADERETNSLSSKLRKKRFIQFKNFVESYVSDKETNLKIIDIGGTPTIWENNLLWLKQLNSVKNIEITVANIKEYKSKHEVIKCVIADATNMQQFKDKEFDIVFSNSVIEHVGDYKEQTAMANEILRIGKKYFVQTPNYYFPVEPHFLFPFFQFMPLKLKVWLITNFDLGWRKKTSNRETALMLVNSVKLLTKKELMALFPGANVFEEKVFSLTKSFIMHGESP</sequence>
<evidence type="ECO:0000259" key="1">
    <source>
        <dbReference type="Pfam" id="PF08241"/>
    </source>
</evidence>
<name>A0A6N8G259_9CHRO</name>
<evidence type="ECO:0000313" key="3">
    <source>
        <dbReference type="Proteomes" id="UP000441797"/>
    </source>
</evidence>
<dbReference type="Pfam" id="PF08241">
    <property type="entry name" value="Methyltransf_11"/>
    <property type="match status" value="1"/>
</dbReference>
<dbReference type="InterPro" id="IPR029063">
    <property type="entry name" value="SAM-dependent_MTases_sf"/>
</dbReference>
<dbReference type="RefSeq" id="WP_105217990.1">
    <property type="nucleotide sequence ID" value="NZ_CAWNSU010000061.1"/>
</dbReference>
<proteinExistence type="predicted"/>
<dbReference type="GO" id="GO:0008757">
    <property type="term" value="F:S-adenosylmethionine-dependent methyltransferase activity"/>
    <property type="evidence" value="ECO:0007669"/>
    <property type="project" value="InterPro"/>
</dbReference>
<dbReference type="InterPro" id="IPR013216">
    <property type="entry name" value="Methyltransf_11"/>
</dbReference>
<reference evidence="2 3" key="1">
    <citation type="journal article" date="2019" name="Front. Microbiol.">
        <title>Genomic Features for Desiccation Tolerance and Sugar Biosynthesis in the Extremophile Gloeocapsopsis sp. UTEX B3054.</title>
        <authorList>
            <person name="Urrejola C."/>
            <person name="Alcorta J."/>
            <person name="Salas L."/>
            <person name="Vasquez M."/>
            <person name="Polz M.F."/>
            <person name="Vicuna R."/>
            <person name="Diez B."/>
        </authorList>
    </citation>
    <scope>NUCLEOTIDE SEQUENCE [LARGE SCALE GENOMIC DNA]</scope>
    <source>
        <strain evidence="2 3">1H9</strain>
    </source>
</reference>
<keyword evidence="2" id="KW-0489">Methyltransferase</keyword>
<feature type="domain" description="Methyltransferase type 11" evidence="1">
    <location>
        <begin position="73"/>
        <end position="145"/>
    </location>
</feature>
<dbReference type="OrthoDB" id="7260171at2"/>
<dbReference type="Gene3D" id="3.40.50.150">
    <property type="entry name" value="Vaccinia Virus protein VP39"/>
    <property type="match status" value="1"/>
</dbReference>
<evidence type="ECO:0000313" key="2">
    <source>
        <dbReference type="EMBL" id="MUL38256.1"/>
    </source>
</evidence>
<gene>
    <name evidence="2" type="ORF">BWI75_18450</name>
</gene>
<accession>A0A6N8G259</accession>
<dbReference type="AlphaFoldDB" id="A0A6N8G259"/>
<keyword evidence="2" id="KW-0808">Transferase</keyword>
<dbReference type="SUPFAM" id="SSF53335">
    <property type="entry name" value="S-adenosyl-L-methionine-dependent methyltransferases"/>
    <property type="match status" value="1"/>
</dbReference>
<dbReference type="CDD" id="cd02440">
    <property type="entry name" value="AdoMet_MTases"/>
    <property type="match status" value="1"/>
</dbReference>
<protein>
    <submittedName>
        <fullName evidence="2">Methyltransferase type 11</fullName>
    </submittedName>
</protein>
<comment type="caution">
    <text evidence="2">The sequence shown here is derived from an EMBL/GenBank/DDBJ whole genome shotgun (WGS) entry which is preliminary data.</text>
</comment>
<organism evidence="2 3">
    <name type="scientific">Gloeocapsopsis dulcis AAB1 = 1H9</name>
    <dbReference type="NCBI Taxonomy" id="1433147"/>
    <lineage>
        <taxon>Bacteria</taxon>
        <taxon>Bacillati</taxon>
        <taxon>Cyanobacteriota</taxon>
        <taxon>Cyanophyceae</taxon>
        <taxon>Oscillatoriophycideae</taxon>
        <taxon>Chroococcales</taxon>
        <taxon>Chroococcaceae</taxon>
        <taxon>Gloeocapsopsis</taxon>
        <taxon>Gloeocapsopsis dulcis</taxon>
    </lineage>
</organism>